<dbReference type="AlphaFoldDB" id="A0AAV1HIL0"/>
<gene>
    <name evidence="2" type="ORF">XNOV1_A017851</name>
</gene>
<name>A0AAV1HIL0_XYRNO</name>
<accession>A0AAV1HIL0</accession>
<keyword evidence="3" id="KW-1185">Reference proteome</keyword>
<evidence type="ECO:0000313" key="2">
    <source>
        <dbReference type="EMBL" id="CAJ1084227.1"/>
    </source>
</evidence>
<organism evidence="2 3">
    <name type="scientific">Xyrichtys novacula</name>
    <name type="common">Pearly razorfish</name>
    <name type="synonym">Hemipteronotus novacula</name>
    <dbReference type="NCBI Taxonomy" id="13765"/>
    <lineage>
        <taxon>Eukaryota</taxon>
        <taxon>Metazoa</taxon>
        <taxon>Chordata</taxon>
        <taxon>Craniata</taxon>
        <taxon>Vertebrata</taxon>
        <taxon>Euteleostomi</taxon>
        <taxon>Actinopterygii</taxon>
        <taxon>Neopterygii</taxon>
        <taxon>Teleostei</taxon>
        <taxon>Neoteleostei</taxon>
        <taxon>Acanthomorphata</taxon>
        <taxon>Eupercaria</taxon>
        <taxon>Labriformes</taxon>
        <taxon>Labridae</taxon>
        <taxon>Xyrichtys</taxon>
    </lineage>
</organism>
<dbReference type="EMBL" id="OY660884">
    <property type="protein sequence ID" value="CAJ1084227.1"/>
    <property type="molecule type" value="Genomic_DNA"/>
</dbReference>
<protein>
    <submittedName>
        <fullName evidence="2">Uncharacterized protein</fullName>
    </submittedName>
</protein>
<feature type="compositionally biased region" description="Acidic residues" evidence="1">
    <location>
        <begin position="1"/>
        <end position="15"/>
    </location>
</feature>
<proteinExistence type="predicted"/>
<reference evidence="2" key="1">
    <citation type="submission" date="2023-08" db="EMBL/GenBank/DDBJ databases">
        <authorList>
            <person name="Alioto T."/>
            <person name="Alioto T."/>
            <person name="Gomez Garrido J."/>
        </authorList>
    </citation>
    <scope>NUCLEOTIDE SEQUENCE</scope>
</reference>
<sequence length="55" mass="6158">MRQEQQEEEQEEPLPPDENKPDDGGVEPGCSRPVARGSSTVNTGEPPEQTRRLLR</sequence>
<feature type="region of interest" description="Disordered" evidence="1">
    <location>
        <begin position="1"/>
        <end position="55"/>
    </location>
</feature>
<dbReference type="Proteomes" id="UP001178508">
    <property type="component" value="Chromosome 21"/>
</dbReference>
<evidence type="ECO:0000256" key="1">
    <source>
        <dbReference type="SAM" id="MobiDB-lite"/>
    </source>
</evidence>
<evidence type="ECO:0000313" key="3">
    <source>
        <dbReference type="Proteomes" id="UP001178508"/>
    </source>
</evidence>